<dbReference type="Pfam" id="PF13774">
    <property type="entry name" value="Longin"/>
    <property type="match status" value="1"/>
</dbReference>
<dbReference type="InterPro" id="IPR042855">
    <property type="entry name" value="V_SNARE_CC"/>
</dbReference>
<dbReference type="CDD" id="cd14824">
    <property type="entry name" value="Longin"/>
    <property type="match status" value="1"/>
</dbReference>
<dbReference type="FunFam" id="1.20.5.110:FF:000020">
    <property type="entry name" value="synaptobrevin homolog YKT6"/>
    <property type="match status" value="1"/>
</dbReference>
<keyword evidence="4" id="KW-0488">Methylation</keyword>
<evidence type="ECO:0000256" key="6">
    <source>
        <dbReference type="ARBA" id="ARBA00023139"/>
    </source>
</evidence>
<feature type="chain" id="PRO_5034987072" description="Synaptobrevin homolog YKT6" evidence="12">
    <location>
        <begin position="20"/>
        <end position="234"/>
    </location>
</feature>
<dbReference type="PROSITE" id="PS50859">
    <property type="entry name" value="LONGIN"/>
    <property type="match status" value="1"/>
</dbReference>
<dbReference type="InterPro" id="IPR010908">
    <property type="entry name" value="Longin_dom"/>
</dbReference>
<evidence type="ECO:0000256" key="9">
    <source>
        <dbReference type="ARBA" id="ARBA00026133"/>
    </source>
</evidence>
<evidence type="ECO:0000256" key="2">
    <source>
        <dbReference type="ARBA" id="ARBA00008025"/>
    </source>
</evidence>
<evidence type="ECO:0000256" key="10">
    <source>
        <dbReference type="PROSITE-ProRule" id="PRU00290"/>
    </source>
</evidence>
<dbReference type="InterPro" id="IPR011012">
    <property type="entry name" value="Longin-like_dom_sf"/>
</dbReference>
<dbReference type="InterPro" id="IPR001388">
    <property type="entry name" value="Synaptobrevin-like"/>
</dbReference>
<dbReference type="PANTHER" id="PTHR45806">
    <property type="entry name" value="SYNAPTOBREVIN HOMOLOG YKT6"/>
    <property type="match status" value="1"/>
</dbReference>
<sequence>MKVYSLSLLALNAATPATSTLLCQVNDLSSFSFYQRGSVGEFMGFFTKTVAERTQPNTPASIEENSYKAHVFRTSAQPGKPSLCAVMITDMEYPLRPAFSLLTRILDENASLGASLPGGGAAAGGAPTSYRTPAPQPNPSTVAAGGLSPAQKGKLEATLQGYLVKYQDPKQADTIMRVQAELDETKVVLHKTIESVLERGEKLDNLVERSNALSAQSKMFYKTAKKQNSCCVLM</sequence>
<feature type="domain" description="Longin" evidence="13">
    <location>
        <begin position="8"/>
        <end position="108"/>
    </location>
</feature>
<dbReference type="Pfam" id="PF00957">
    <property type="entry name" value="Synaptobrevin"/>
    <property type="match status" value="1"/>
</dbReference>
<evidence type="ECO:0000259" key="13">
    <source>
        <dbReference type="PROSITE" id="PS50859"/>
    </source>
</evidence>
<comment type="similarity">
    <text evidence="2">Belongs to the synaptobrevin family.</text>
</comment>
<comment type="subcellular location">
    <subcellularLocation>
        <location evidence="1">Cell membrane</location>
        <topology evidence="1">Lipid-anchor</topology>
        <orientation evidence="1">Cytoplasmic side</orientation>
    </subcellularLocation>
</comment>
<feature type="signal peptide" evidence="12">
    <location>
        <begin position="1"/>
        <end position="19"/>
    </location>
</feature>
<dbReference type="Gene3D" id="1.20.5.110">
    <property type="match status" value="1"/>
</dbReference>
<dbReference type="GO" id="GO:0006888">
    <property type="term" value="P:endoplasmic reticulum to Golgi vesicle-mediated transport"/>
    <property type="evidence" value="ECO:0007669"/>
    <property type="project" value="TreeGrafter"/>
</dbReference>
<dbReference type="SUPFAM" id="SSF58038">
    <property type="entry name" value="SNARE fusion complex"/>
    <property type="match status" value="1"/>
</dbReference>
<comment type="caution">
    <text evidence="15">The sequence shown here is derived from an EMBL/GenBank/DDBJ whole genome shotgun (WGS) entry which is preliminary data.</text>
</comment>
<dbReference type="PANTHER" id="PTHR45806:SF1">
    <property type="entry name" value="SYNAPTOBREVIN HOMOLOG YKT6"/>
    <property type="match status" value="1"/>
</dbReference>
<evidence type="ECO:0000256" key="3">
    <source>
        <dbReference type="ARBA" id="ARBA00022475"/>
    </source>
</evidence>
<protein>
    <recommendedName>
        <fullName evidence="9">Synaptobrevin homolog YKT6</fullName>
    </recommendedName>
</protein>
<organism evidence="15 16">
    <name type="scientific">Naganishia liquefaciens</name>
    <dbReference type="NCBI Taxonomy" id="104408"/>
    <lineage>
        <taxon>Eukaryota</taxon>
        <taxon>Fungi</taxon>
        <taxon>Dikarya</taxon>
        <taxon>Basidiomycota</taxon>
        <taxon>Agaricomycotina</taxon>
        <taxon>Tremellomycetes</taxon>
        <taxon>Filobasidiales</taxon>
        <taxon>Filobasidiaceae</taxon>
        <taxon>Naganishia</taxon>
    </lineage>
</organism>
<evidence type="ECO:0000256" key="4">
    <source>
        <dbReference type="ARBA" id="ARBA00022481"/>
    </source>
</evidence>
<dbReference type="Proteomes" id="UP000620104">
    <property type="component" value="Unassembled WGS sequence"/>
</dbReference>
<evidence type="ECO:0000259" key="14">
    <source>
        <dbReference type="PROSITE" id="PS50892"/>
    </source>
</evidence>
<evidence type="ECO:0000313" key="16">
    <source>
        <dbReference type="Proteomes" id="UP000620104"/>
    </source>
</evidence>
<evidence type="ECO:0000313" key="15">
    <source>
        <dbReference type="EMBL" id="GHJ83675.1"/>
    </source>
</evidence>
<dbReference type="CDD" id="cd15867">
    <property type="entry name" value="R-SNARE_YKT6"/>
    <property type="match status" value="1"/>
</dbReference>
<keyword evidence="3" id="KW-1003">Cell membrane</keyword>
<dbReference type="OrthoDB" id="27923at2759"/>
<dbReference type="EMBL" id="BLZA01000002">
    <property type="protein sequence ID" value="GHJ83675.1"/>
    <property type="molecule type" value="Genomic_DNA"/>
</dbReference>
<dbReference type="InterPro" id="IPR045848">
    <property type="entry name" value="R-SNARE_YKT6"/>
</dbReference>
<dbReference type="PROSITE" id="PS50892">
    <property type="entry name" value="V_SNARE"/>
    <property type="match status" value="1"/>
</dbReference>
<gene>
    <name evidence="15" type="ORF">NliqN6_0077</name>
</gene>
<dbReference type="GO" id="GO:0005484">
    <property type="term" value="F:SNAP receptor activity"/>
    <property type="evidence" value="ECO:0007669"/>
    <property type="project" value="TreeGrafter"/>
</dbReference>
<keyword evidence="16" id="KW-1185">Reference proteome</keyword>
<evidence type="ECO:0000256" key="7">
    <source>
        <dbReference type="ARBA" id="ARBA00023288"/>
    </source>
</evidence>
<accession>A0A8H3TM93</accession>
<keyword evidence="12" id="KW-0732">Signal</keyword>
<evidence type="ECO:0000256" key="1">
    <source>
        <dbReference type="ARBA" id="ARBA00004342"/>
    </source>
</evidence>
<dbReference type="Gene3D" id="3.30.450.50">
    <property type="entry name" value="Longin domain"/>
    <property type="match status" value="1"/>
</dbReference>
<dbReference type="AlphaFoldDB" id="A0A8H3TM93"/>
<keyword evidence="5" id="KW-0472">Membrane</keyword>
<keyword evidence="8" id="KW-0636">Prenylation</keyword>
<keyword evidence="6" id="KW-0564">Palmitate</keyword>
<evidence type="ECO:0000256" key="11">
    <source>
        <dbReference type="SAM" id="MobiDB-lite"/>
    </source>
</evidence>
<dbReference type="SUPFAM" id="SSF64356">
    <property type="entry name" value="SNARE-like"/>
    <property type="match status" value="1"/>
</dbReference>
<feature type="region of interest" description="Disordered" evidence="11">
    <location>
        <begin position="121"/>
        <end position="149"/>
    </location>
</feature>
<dbReference type="SMART" id="SM01270">
    <property type="entry name" value="Longin"/>
    <property type="match status" value="1"/>
</dbReference>
<evidence type="ECO:0000256" key="12">
    <source>
        <dbReference type="SAM" id="SignalP"/>
    </source>
</evidence>
<dbReference type="PRINTS" id="PR00219">
    <property type="entry name" value="SYNAPTOBREVN"/>
</dbReference>
<proteinExistence type="inferred from homology"/>
<evidence type="ECO:0000256" key="8">
    <source>
        <dbReference type="ARBA" id="ARBA00023289"/>
    </source>
</evidence>
<evidence type="ECO:0000256" key="5">
    <source>
        <dbReference type="ARBA" id="ARBA00023136"/>
    </source>
</evidence>
<dbReference type="GO" id="GO:0005886">
    <property type="term" value="C:plasma membrane"/>
    <property type="evidence" value="ECO:0007669"/>
    <property type="project" value="UniProtKB-SubCell"/>
</dbReference>
<keyword evidence="10" id="KW-0175">Coiled coil</keyword>
<keyword evidence="7" id="KW-0449">Lipoprotein</keyword>
<dbReference type="GO" id="GO:0005794">
    <property type="term" value="C:Golgi apparatus"/>
    <property type="evidence" value="ECO:0007669"/>
    <property type="project" value="TreeGrafter"/>
</dbReference>
<reference evidence="15" key="1">
    <citation type="submission" date="2020-07" db="EMBL/GenBank/DDBJ databases">
        <title>Draft Genome Sequence of a Deep-Sea Yeast, Naganishia (Cryptococcus) liquefaciens strain N6.</title>
        <authorList>
            <person name="Han Y.W."/>
            <person name="Kajitani R."/>
            <person name="Morimoto H."/>
            <person name="Parhat M."/>
            <person name="Tsubouchi H."/>
            <person name="Bakenova O."/>
            <person name="Ogata M."/>
            <person name="Argunhan B."/>
            <person name="Aoki R."/>
            <person name="Kajiwara S."/>
            <person name="Itoh T."/>
            <person name="Iwasaki H."/>
        </authorList>
    </citation>
    <scope>NUCLEOTIDE SEQUENCE</scope>
    <source>
        <strain evidence="15">N6</strain>
    </source>
</reference>
<feature type="domain" description="V-SNARE coiled-coil homology" evidence="14">
    <location>
        <begin position="174"/>
        <end position="234"/>
    </location>
</feature>
<name>A0A8H3TM93_9TREE</name>